<reference evidence="2 3" key="1">
    <citation type="submission" date="2016-08" db="EMBL/GenBank/DDBJ databases">
        <authorList>
            <person name="Seilhamer J.J."/>
        </authorList>
    </citation>
    <scope>NUCLEOTIDE SEQUENCE [LARGE SCALE GENOMIC DNA]</scope>
    <source>
        <strain evidence="2 3">A37T2</strain>
    </source>
</reference>
<sequence length="86" mass="9951">MKAILLIGTLLMSILTIHVASAQTYYTFPVNNIPHEHPTRITHHKITHRQAEKKQALTLRKEQHPVRQEAHVAYVKRGDGFARDIY</sequence>
<dbReference type="EMBL" id="FMAR01000006">
    <property type="protein sequence ID" value="SCC34543.1"/>
    <property type="molecule type" value="Genomic_DNA"/>
</dbReference>
<evidence type="ECO:0000313" key="3">
    <source>
        <dbReference type="Proteomes" id="UP000242818"/>
    </source>
</evidence>
<keyword evidence="3" id="KW-1185">Reference proteome</keyword>
<keyword evidence="1" id="KW-0732">Signal</keyword>
<dbReference type="Proteomes" id="UP000242818">
    <property type="component" value="Unassembled WGS sequence"/>
</dbReference>
<dbReference type="STRING" id="1335309.GA0116948_10695"/>
<evidence type="ECO:0000313" key="2">
    <source>
        <dbReference type="EMBL" id="SCC34543.1"/>
    </source>
</evidence>
<proteinExistence type="predicted"/>
<dbReference type="AlphaFoldDB" id="A0A1C4DT75"/>
<organism evidence="2 3">
    <name type="scientific">Chitinophaga costaii</name>
    <dbReference type="NCBI Taxonomy" id="1335309"/>
    <lineage>
        <taxon>Bacteria</taxon>
        <taxon>Pseudomonadati</taxon>
        <taxon>Bacteroidota</taxon>
        <taxon>Chitinophagia</taxon>
        <taxon>Chitinophagales</taxon>
        <taxon>Chitinophagaceae</taxon>
        <taxon>Chitinophaga</taxon>
    </lineage>
</organism>
<dbReference type="RefSeq" id="WP_123891706.1">
    <property type="nucleotide sequence ID" value="NZ_FMAR01000006.1"/>
</dbReference>
<gene>
    <name evidence="2" type="ORF">GA0116948_10695</name>
</gene>
<feature type="signal peptide" evidence="1">
    <location>
        <begin position="1"/>
        <end position="22"/>
    </location>
</feature>
<evidence type="ECO:0000256" key="1">
    <source>
        <dbReference type="SAM" id="SignalP"/>
    </source>
</evidence>
<accession>A0A1C4DT75</accession>
<protein>
    <submittedName>
        <fullName evidence="2">Uncharacterized protein</fullName>
    </submittedName>
</protein>
<feature type="chain" id="PRO_5008690659" evidence="1">
    <location>
        <begin position="23"/>
        <end position="86"/>
    </location>
</feature>
<name>A0A1C4DT75_9BACT</name>